<dbReference type="Gene3D" id="2.40.128.20">
    <property type="match status" value="1"/>
</dbReference>
<feature type="signal peptide" evidence="2">
    <location>
        <begin position="1"/>
        <end position="25"/>
    </location>
</feature>
<dbReference type="PROSITE" id="PS00213">
    <property type="entry name" value="LIPOCALIN"/>
    <property type="match status" value="1"/>
</dbReference>
<dbReference type="InterPro" id="IPR022272">
    <property type="entry name" value="Lipocalin_CS"/>
</dbReference>
<dbReference type="RefSeq" id="WP_345374430.1">
    <property type="nucleotide sequence ID" value="NZ_BAABJX010000059.1"/>
</dbReference>
<gene>
    <name evidence="4" type="ORF">GCM10023331_36350</name>
</gene>
<evidence type="ECO:0000256" key="2">
    <source>
        <dbReference type="PIRNR" id="PIRNR036893"/>
    </source>
</evidence>
<evidence type="ECO:0000313" key="4">
    <source>
        <dbReference type="EMBL" id="GAA4848405.1"/>
    </source>
</evidence>
<feature type="domain" description="Lipocalin/cytosolic fatty-acid binding" evidence="3">
    <location>
        <begin position="34"/>
        <end position="175"/>
    </location>
</feature>
<proteinExistence type="inferred from homology"/>
<dbReference type="Proteomes" id="UP001500298">
    <property type="component" value="Unassembled WGS sequence"/>
</dbReference>
<dbReference type="InterPro" id="IPR047202">
    <property type="entry name" value="Lipocalin_Blc-like_dom"/>
</dbReference>
<organism evidence="4 5">
    <name type="scientific">Algivirga pacifica</name>
    <dbReference type="NCBI Taxonomy" id="1162670"/>
    <lineage>
        <taxon>Bacteria</taxon>
        <taxon>Pseudomonadati</taxon>
        <taxon>Bacteroidota</taxon>
        <taxon>Cytophagia</taxon>
        <taxon>Cytophagales</taxon>
        <taxon>Flammeovirgaceae</taxon>
        <taxon>Algivirga</taxon>
    </lineage>
</organism>
<dbReference type="InterPro" id="IPR012674">
    <property type="entry name" value="Calycin"/>
</dbReference>
<dbReference type="SUPFAM" id="SSF50814">
    <property type="entry name" value="Lipocalins"/>
    <property type="match status" value="1"/>
</dbReference>
<dbReference type="InterPro" id="IPR000566">
    <property type="entry name" value="Lipocln_cytosolic_FA-bd_dom"/>
</dbReference>
<accession>A0ABP9DK80</accession>
<sequence length="178" mass="20197">MMKNYIKTILLIALGSLVLTACKDAQPLKTVGTLDIEKYTGKWYEIARFPNRFEKGLKCVTATYTLKENGKIEVLNQGVKIDNPSKIEQSKGSAWIPDATYPGQLKVSFFWPFAGDYYVIELGDTYQYSLVGSPDRDYLWILSRTPSLPENTIQQLKQIAEDNGFDPSQLELIEQNCQ</sequence>
<evidence type="ECO:0000259" key="3">
    <source>
        <dbReference type="Pfam" id="PF08212"/>
    </source>
</evidence>
<keyword evidence="2" id="KW-0732">Signal</keyword>
<dbReference type="PANTHER" id="PTHR10612:SF34">
    <property type="entry name" value="APOLIPOPROTEIN D"/>
    <property type="match status" value="1"/>
</dbReference>
<dbReference type="PANTHER" id="PTHR10612">
    <property type="entry name" value="APOLIPOPROTEIN D"/>
    <property type="match status" value="1"/>
</dbReference>
<dbReference type="InterPro" id="IPR002446">
    <property type="entry name" value="Lipocalin_bac"/>
</dbReference>
<dbReference type="PROSITE" id="PS51257">
    <property type="entry name" value="PROKAR_LIPOPROTEIN"/>
    <property type="match status" value="1"/>
</dbReference>
<dbReference type="CDD" id="cd19438">
    <property type="entry name" value="lipocalin_Blc-like"/>
    <property type="match status" value="1"/>
</dbReference>
<dbReference type="PIRSF" id="PIRSF036893">
    <property type="entry name" value="Lipocalin_ApoD"/>
    <property type="match status" value="1"/>
</dbReference>
<feature type="chain" id="PRO_5045016898" evidence="2">
    <location>
        <begin position="26"/>
        <end position="178"/>
    </location>
</feature>
<dbReference type="EMBL" id="BAABJX010000059">
    <property type="protein sequence ID" value="GAA4848405.1"/>
    <property type="molecule type" value="Genomic_DNA"/>
</dbReference>
<protein>
    <submittedName>
        <fullName evidence="4">Lipocalin family protein</fullName>
    </submittedName>
</protein>
<dbReference type="InterPro" id="IPR022271">
    <property type="entry name" value="Lipocalin_ApoD"/>
</dbReference>
<dbReference type="PRINTS" id="PR01171">
    <property type="entry name" value="BCTLIPOCALIN"/>
</dbReference>
<keyword evidence="5" id="KW-1185">Reference proteome</keyword>
<dbReference type="Pfam" id="PF08212">
    <property type="entry name" value="Lipocalin_2"/>
    <property type="match status" value="1"/>
</dbReference>
<comment type="similarity">
    <text evidence="1 2">Belongs to the calycin superfamily. Lipocalin family.</text>
</comment>
<evidence type="ECO:0000256" key="1">
    <source>
        <dbReference type="ARBA" id="ARBA00006889"/>
    </source>
</evidence>
<reference evidence="5" key="1">
    <citation type="journal article" date="2019" name="Int. J. Syst. Evol. Microbiol.">
        <title>The Global Catalogue of Microorganisms (GCM) 10K type strain sequencing project: providing services to taxonomists for standard genome sequencing and annotation.</title>
        <authorList>
            <consortium name="The Broad Institute Genomics Platform"/>
            <consortium name="The Broad Institute Genome Sequencing Center for Infectious Disease"/>
            <person name="Wu L."/>
            <person name="Ma J."/>
        </authorList>
    </citation>
    <scope>NUCLEOTIDE SEQUENCE [LARGE SCALE GENOMIC DNA]</scope>
    <source>
        <strain evidence="5">JCM 18326</strain>
    </source>
</reference>
<comment type="caution">
    <text evidence="4">The sequence shown here is derived from an EMBL/GenBank/DDBJ whole genome shotgun (WGS) entry which is preliminary data.</text>
</comment>
<name>A0ABP9DK80_9BACT</name>
<evidence type="ECO:0000313" key="5">
    <source>
        <dbReference type="Proteomes" id="UP001500298"/>
    </source>
</evidence>